<dbReference type="HOGENOM" id="CLU_094525_0_0_0"/>
<proteinExistence type="predicted"/>
<evidence type="ECO:0000313" key="2">
    <source>
        <dbReference type="Proteomes" id="UP000004925"/>
    </source>
</evidence>
<sequence>MKKDAKVEFLREKNLEKAIELIKEKGKFTILSEYSSFFDMRTYFKVNENGDINQKSYNPIILLYLFCDDEKNLAEYLFKYSYPEEKQNIKKIDRASNLDIETLKKNLMKTLVNSHLDFSKTFAKELFLRDKKAFFETMYNFSLMGNPKDLKLFFVYALEEIFSIINYDENIFYIIITYLTKFRDDYSIYMEVDENNLNFDMKNYSDDKKIYLNILGKVLNKYKLKNVNKFRASLYKYFEKDFTLNQDLKNILMEKMI</sequence>
<organism evidence="1 2">
    <name type="scientific">Fusobacterium vincentii 4_1_13</name>
    <dbReference type="NCBI Taxonomy" id="469606"/>
    <lineage>
        <taxon>Bacteria</taxon>
        <taxon>Fusobacteriati</taxon>
        <taxon>Fusobacteriota</taxon>
        <taxon>Fusobacteriia</taxon>
        <taxon>Fusobacteriales</taxon>
        <taxon>Fusobacteriaceae</taxon>
        <taxon>Fusobacterium</taxon>
    </lineage>
</organism>
<dbReference type="EMBL" id="ACDE02000012">
    <property type="protein sequence ID" value="EEO39914.1"/>
    <property type="molecule type" value="Genomic_DNA"/>
</dbReference>
<reference evidence="1 2" key="1">
    <citation type="submission" date="2011-10" db="EMBL/GenBank/DDBJ databases">
        <title>The Genome Sequence of Fusobacterium sp. 4_1_13.</title>
        <authorList>
            <consortium name="The Broad Institute Genome Sequencing Platform"/>
            <person name="Earl A."/>
            <person name="Ward D."/>
            <person name="Feldgarden M."/>
            <person name="Gevers D."/>
            <person name="Strauss J."/>
            <person name="Ambrose C."/>
            <person name="Allen-Vercoe E."/>
            <person name="Young S.K."/>
            <person name="Zeng Q."/>
            <person name="Gargeya S."/>
            <person name="Fitzgerald M."/>
            <person name="Haas B."/>
            <person name="Abouelleil A."/>
            <person name="Alvarado L."/>
            <person name="Arachchi H.M."/>
            <person name="Berlin A."/>
            <person name="Brown A."/>
            <person name="Chapman S.B."/>
            <person name="Chen Z."/>
            <person name="Dunbar C."/>
            <person name="Freedman E."/>
            <person name="Gearin G."/>
            <person name="Goldberg J."/>
            <person name="Griggs A."/>
            <person name="Gujja S."/>
            <person name="Heiman D."/>
            <person name="Howarth C."/>
            <person name="Larson L."/>
            <person name="Lui A."/>
            <person name="MacDonald P.J."/>
            <person name="Montmayeur A."/>
            <person name="Murphy C."/>
            <person name="Neiman D."/>
            <person name="Pearson M."/>
            <person name="Priest M."/>
            <person name="Roberts A."/>
            <person name="Saif S."/>
            <person name="Shea T."/>
            <person name="Shenoy N."/>
            <person name="Sisk P."/>
            <person name="Stolte C."/>
            <person name="Sykes S."/>
            <person name="Wortman J."/>
            <person name="Nusbaum C."/>
            <person name="Birren B."/>
        </authorList>
    </citation>
    <scope>NUCLEOTIDE SEQUENCE [LARGE SCALE GENOMIC DNA]</scope>
    <source>
        <strain evidence="1 2">4_1_13</strain>
    </source>
</reference>
<comment type="caution">
    <text evidence="1">The sequence shown here is derived from an EMBL/GenBank/DDBJ whole genome shotgun (WGS) entry which is preliminary data.</text>
</comment>
<accession>A0A0M1VTH5</accession>
<dbReference type="AlphaFoldDB" id="A0A0M1VTH5"/>
<gene>
    <name evidence="1" type="ORF">FSCG_00627</name>
</gene>
<name>A0A0M1VTH5_FUSVC</name>
<dbReference type="eggNOG" id="ENOG502ZB4K">
    <property type="taxonomic scope" value="Bacteria"/>
</dbReference>
<evidence type="ECO:0000313" key="1">
    <source>
        <dbReference type="EMBL" id="EEO39914.1"/>
    </source>
</evidence>
<dbReference type="RefSeq" id="WP_008802760.1">
    <property type="nucleotide sequence ID" value="NZ_KQ235735.1"/>
</dbReference>
<dbReference type="Proteomes" id="UP000004925">
    <property type="component" value="Unassembled WGS sequence"/>
</dbReference>
<protein>
    <submittedName>
        <fullName evidence="1">Uncharacterized protein</fullName>
    </submittedName>
</protein>